<keyword evidence="1" id="KW-0812">Transmembrane</keyword>
<evidence type="ECO:0000313" key="2">
    <source>
        <dbReference type="EMBL" id="MPN17846.1"/>
    </source>
</evidence>
<dbReference type="EMBL" id="VSSQ01065061">
    <property type="protein sequence ID" value="MPN17846.1"/>
    <property type="molecule type" value="Genomic_DNA"/>
</dbReference>
<keyword evidence="1" id="KW-0472">Membrane</keyword>
<dbReference type="AlphaFoldDB" id="A0A645FVK9"/>
<organism evidence="2">
    <name type="scientific">bioreactor metagenome</name>
    <dbReference type="NCBI Taxonomy" id="1076179"/>
    <lineage>
        <taxon>unclassified sequences</taxon>
        <taxon>metagenomes</taxon>
        <taxon>ecological metagenomes</taxon>
    </lineage>
</organism>
<name>A0A645FVK9_9ZZZZ</name>
<feature type="transmembrane region" description="Helical" evidence="1">
    <location>
        <begin position="151"/>
        <end position="170"/>
    </location>
</feature>
<proteinExistence type="predicted"/>
<evidence type="ECO:0000256" key="1">
    <source>
        <dbReference type="SAM" id="Phobius"/>
    </source>
</evidence>
<keyword evidence="1" id="KW-1133">Transmembrane helix</keyword>
<feature type="transmembrane region" description="Helical" evidence="1">
    <location>
        <begin position="182"/>
        <end position="199"/>
    </location>
</feature>
<evidence type="ECO:0008006" key="3">
    <source>
        <dbReference type="Google" id="ProtNLM"/>
    </source>
</evidence>
<protein>
    <recommendedName>
        <fullName evidence="3">Type I restriction enzyme R protein N-terminal domain-containing protein</fullName>
    </recommendedName>
</protein>
<reference evidence="2" key="1">
    <citation type="submission" date="2019-08" db="EMBL/GenBank/DDBJ databases">
        <authorList>
            <person name="Kucharzyk K."/>
            <person name="Murdoch R.W."/>
            <person name="Higgins S."/>
            <person name="Loffler F."/>
        </authorList>
    </citation>
    <scope>NUCLEOTIDE SEQUENCE</scope>
</reference>
<accession>A0A645FVK9</accession>
<sequence>MELERDTANAFINYLISHGYPKESITLEWGNKYRRVDIAILDLATNIPVAIYEIKGNKNRTSFEMGINQLKRFADDLEYPVKMGLVFRKETTPYFEYFDITDLNEMNKTDYVKEINTNQRITEPLNYNYLATTKLKEIDRQKKIKEKTIDIFKVLCHILIPIIIAIFFLLDSLEIYPITTERIIVLGILIGILLAPYYTKIQFGNFITLIKNEEKKKENDER</sequence>
<comment type="caution">
    <text evidence="2">The sequence shown here is derived from an EMBL/GenBank/DDBJ whole genome shotgun (WGS) entry which is preliminary data.</text>
</comment>
<gene>
    <name evidence="2" type="ORF">SDC9_165201</name>
</gene>